<feature type="transmembrane region" description="Helical" evidence="8">
    <location>
        <begin position="46"/>
        <end position="67"/>
    </location>
</feature>
<evidence type="ECO:0000313" key="11">
    <source>
        <dbReference type="EMBL" id="GAB55500.1"/>
    </source>
</evidence>
<sequence>MLGINHISTSQSKATAAQLNAAAPRQTSSSIIKWLFGHLRPYKKQVAIALTALILSSLAWLLLGQGIKYVVDQGFIASNKDALEQALFIVIGVVVFGSIATYFRFYWMVWLGERVCADIRKSLFSHLVTLTPSFFENTRTGEIISRFTSDTTLLQSVVGTGVSMALRSIVMFVGALVLMSITSFTLTILVFIAVPLMLIPIRVLGNKVRIHSKLSQDKVAQVGGMIDESLHEIHTLQAYNHEHASSTLFAGKVEGVMHQARKRIHFRALLIAIVMVISMTAIFIVAYMGALMVIDEKISAGELTAFVFYAVLAGGAIATISEVIGELQKAAGASERIIELMQEMPAITEVSRAVLSEINPQDRSEVALSISNIDFTYPGASIELLTPKEEKQSRFSKMRGKKNTPSQSHQTPSSSASQNSQVQSTNTLSSSKTAALAKSNNKGEFEEGTNANAQKPNSKVINNVSFDVASGKRVAIVGHSGAGKSTLFELLLRFYDVDNGEIQLFGQPIKQLPLHEVRKHFALVPQDAVIFAGSVSENIGFSNPNASEDDIKEAAKMAFADEFIEQLPQGYHSELGERGVKLSGGQKQRIAIARAIVANRPILLLDEATSALDASSEQFVKKALEQLMQQKTTIIIAHRLSTVVNADEILVLDKGNIIARGKHHELYEASEVYKEFVDLQLVE</sequence>
<protein>
    <submittedName>
        <fullName evidence="11">ATP-binding cassette, subfamily B, bacterial</fullName>
    </submittedName>
</protein>
<feature type="transmembrane region" description="Helical" evidence="8">
    <location>
        <begin position="268"/>
        <end position="294"/>
    </location>
</feature>
<dbReference type="FunFam" id="3.40.50.300:FF:000218">
    <property type="entry name" value="Multidrug ABC transporter ATP-binding protein"/>
    <property type="match status" value="1"/>
</dbReference>
<dbReference type="InterPro" id="IPR039421">
    <property type="entry name" value="Type_1_exporter"/>
</dbReference>
<dbReference type="EMBL" id="BAET01000013">
    <property type="protein sequence ID" value="GAB55500.1"/>
    <property type="molecule type" value="Genomic_DNA"/>
</dbReference>
<dbReference type="GO" id="GO:0005524">
    <property type="term" value="F:ATP binding"/>
    <property type="evidence" value="ECO:0007669"/>
    <property type="project" value="UniProtKB-KW"/>
</dbReference>
<feature type="region of interest" description="Disordered" evidence="7">
    <location>
        <begin position="388"/>
        <end position="456"/>
    </location>
</feature>
<reference evidence="11 12" key="1">
    <citation type="journal article" date="2012" name="J. Bacteriol.">
        <title>Genome sequence of proteorhodopsin-containing sea ice bacterium Glaciecola punicea ACAM 611T.</title>
        <authorList>
            <person name="Qin Q.-L."/>
            <person name="Xie B.-B."/>
            <person name="Shu Y.-L."/>
            <person name="Rong J.-C."/>
            <person name="Zhao D.-L."/>
            <person name="Zhang X.-Y."/>
            <person name="Chen X.-L."/>
            <person name="Zhou B.-C."/>
            <person name="Zhanga Y.-Z."/>
        </authorList>
    </citation>
    <scope>NUCLEOTIDE SEQUENCE [LARGE SCALE GENOMIC DNA]</scope>
    <source>
        <strain evidence="11 12">ACAM 611</strain>
    </source>
</reference>
<keyword evidence="12" id="KW-1185">Reference proteome</keyword>
<evidence type="ECO:0000259" key="9">
    <source>
        <dbReference type="PROSITE" id="PS50893"/>
    </source>
</evidence>
<keyword evidence="6 8" id="KW-0472">Membrane</keyword>
<dbReference type="Pfam" id="PF00664">
    <property type="entry name" value="ABC_membrane"/>
    <property type="match status" value="1"/>
</dbReference>
<dbReference type="PANTHER" id="PTHR43394">
    <property type="entry name" value="ATP-DEPENDENT PERMEASE MDL1, MITOCHONDRIAL"/>
    <property type="match status" value="1"/>
</dbReference>
<accession>H5TB23</accession>
<evidence type="ECO:0000256" key="7">
    <source>
        <dbReference type="SAM" id="MobiDB-lite"/>
    </source>
</evidence>
<dbReference type="PROSITE" id="PS50929">
    <property type="entry name" value="ABC_TM1F"/>
    <property type="match status" value="1"/>
</dbReference>
<feature type="transmembrane region" description="Helical" evidence="8">
    <location>
        <begin position="153"/>
        <end position="178"/>
    </location>
</feature>
<dbReference type="Gene3D" id="3.40.50.300">
    <property type="entry name" value="P-loop containing nucleotide triphosphate hydrolases"/>
    <property type="match status" value="1"/>
</dbReference>
<feature type="transmembrane region" description="Helical" evidence="8">
    <location>
        <begin position="87"/>
        <end position="107"/>
    </location>
</feature>
<dbReference type="CDD" id="cd18575">
    <property type="entry name" value="ABC_6TM_bac_exporter_ABCB8_10_like"/>
    <property type="match status" value="1"/>
</dbReference>
<keyword evidence="4 11" id="KW-0067">ATP-binding</keyword>
<name>H5TB23_9ALTE</name>
<evidence type="ECO:0000256" key="3">
    <source>
        <dbReference type="ARBA" id="ARBA00022741"/>
    </source>
</evidence>
<comment type="subcellular location">
    <subcellularLocation>
        <location evidence="1">Cell membrane</location>
        <topology evidence="1">Multi-pass membrane protein</topology>
    </subcellularLocation>
</comment>
<dbReference type="InterPro" id="IPR017871">
    <property type="entry name" value="ABC_transporter-like_CS"/>
</dbReference>
<dbReference type="InterPro" id="IPR027417">
    <property type="entry name" value="P-loop_NTPase"/>
</dbReference>
<dbReference type="GO" id="GO:0015421">
    <property type="term" value="F:ABC-type oligopeptide transporter activity"/>
    <property type="evidence" value="ECO:0007669"/>
    <property type="project" value="TreeGrafter"/>
</dbReference>
<evidence type="ECO:0000259" key="10">
    <source>
        <dbReference type="PROSITE" id="PS50929"/>
    </source>
</evidence>
<dbReference type="InterPro" id="IPR003439">
    <property type="entry name" value="ABC_transporter-like_ATP-bd"/>
</dbReference>
<dbReference type="GO" id="GO:0016887">
    <property type="term" value="F:ATP hydrolysis activity"/>
    <property type="evidence" value="ECO:0007669"/>
    <property type="project" value="InterPro"/>
</dbReference>
<dbReference type="PROSITE" id="PS00211">
    <property type="entry name" value="ABC_TRANSPORTER_1"/>
    <property type="match status" value="1"/>
</dbReference>
<dbReference type="GO" id="GO:0005886">
    <property type="term" value="C:plasma membrane"/>
    <property type="evidence" value="ECO:0007669"/>
    <property type="project" value="UniProtKB-SubCell"/>
</dbReference>
<evidence type="ECO:0000313" key="12">
    <source>
        <dbReference type="Proteomes" id="UP000053586"/>
    </source>
</evidence>
<keyword evidence="2 8" id="KW-0812">Transmembrane</keyword>
<evidence type="ECO:0000256" key="1">
    <source>
        <dbReference type="ARBA" id="ARBA00004651"/>
    </source>
</evidence>
<dbReference type="PANTHER" id="PTHR43394:SF1">
    <property type="entry name" value="ATP-BINDING CASSETTE SUB-FAMILY B MEMBER 10, MITOCHONDRIAL"/>
    <property type="match status" value="1"/>
</dbReference>
<dbReference type="RefSeq" id="WP_006004649.1">
    <property type="nucleotide sequence ID" value="NZ_BAET01000013.1"/>
</dbReference>
<feature type="transmembrane region" description="Helical" evidence="8">
    <location>
        <begin position="184"/>
        <end position="205"/>
    </location>
</feature>
<reference evidence="11 12" key="2">
    <citation type="journal article" date="2017" name="Antonie Van Leeuwenhoek">
        <title>Rhizobium rhizosphaerae sp. nov., a novel species isolated from rice rhizosphere.</title>
        <authorList>
            <person name="Zhao J.J."/>
            <person name="Zhang J."/>
            <person name="Zhang R.J."/>
            <person name="Zhang C.W."/>
            <person name="Yin H.Q."/>
            <person name="Zhang X.X."/>
        </authorList>
    </citation>
    <scope>NUCLEOTIDE SEQUENCE [LARGE SCALE GENOMIC DNA]</scope>
    <source>
        <strain evidence="11 12">ACAM 611</strain>
    </source>
</reference>
<dbReference type="SUPFAM" id="SSF90123">
    <property type="entry name" value="ABC transporter transmembrane region"/>
    <property type="match status" value="1"/>
</dbReference>
<dbReference type="Proteomes" id="UP000053586">
    <property type="component" value="Unassembled WGS sequence"/>
</dbReference>
<feature type="transmembrane region" description="Helical" evidence="8">
    <location>
        <begin position="306"/>
        <end position="324"/>
    </location>
</feature>
<dbReference type="SMART" id="SM00382">
    <property type="entry name" value="AAA"/>
    <property type="match status" value="1"/>
</dbReference>
<proteinExistence type="predicted"/>
<dbReference type="SUPFAM" id="SSF52540">
    <property type="entry name" value="P-loop containing nucleoside triphosphate hydrolases"/>
    <property type="match status" value="1"/>
</dbReference>
<evidence type="ECO:0000256" key="5">
    <source>
        <dbReference type="ARBA" id="ARBA00022989"/>
    </source>
</evidence>
<dbReference type="STRING" id="56804.BAE46_05745"/>
<dbReference type="InterPro" id="IPR036640">
    <property type="entry name" value="ABC1_TM_sf"/>
</dbReference>
<dbReference type="eggNOG" id="COG1132">
    <property type="taxonomic scope" value="Bacteria"/>
</dbReference>
<organism evidence="11 12">
    <name type="scientific">Glaciecola punicea ACAM 611</name>
    <dbReference type="NCBI Taxonomy" id="1121923"/>
    <lineage>
        <taxon>Bacteria</taxon>
        <taxon>Pseudomonadati</taxon>
        <taxon>Pseudomonadota</taxon>
        <taxon>Gammaproteobacteria</taxon>
        <taxon>Alteromonadales</taxon>
        <taxon>Alteromonadaceae</taxon>
        <taxon>Glaciecola</taxon>
    </lineage>
</organism>
<keyword evidence="5 8" id="KW-1133">Transmembrane helix</keyword>
<dbReference type="Gene3D" id="1.20.1560.10">
    <property type="entry name" value="ABC transporter type 1, transmembrane domain"/>
    <property type="match status" value="1"/>
</dbReference>
<feature type="domain" description="ABC transporter" evidence="9">
    <location>
        <begin position="443"/>
        <end position="679"/>
    </location>
</feature>
<feature type="domain" description="ABC transmembrane type-1" evidence="10">
    <location>
        <begin position="47"/>
        <end position="329"/>
    </location>
</feature>
<gene>
    <name evidence="11" type="ORF">GPUN_1376</name>
</gene>
<evidence type="ECO:0000256" key="8">
    <source>
        <dbReference type="SAM" id="Phobius"/>
    </source>
</evidence>
<dbReference type="AlphaFoldDB" id="H5TB23"/>
<evidence type="ECO:0000256" key="6">
    <source>
        <dbReference type="ARBA" id="ARBA00023136"/>
    </source>
</evidence>
<feature type="compositionally biased region" description="Low complexity" evidence="7">
    <location>
        <begin position="403"/>
        <end position="442"/>
    </location>
</feature>
<dbReference type="InterPro" id="IPR011527">
    <property type="entry name" value="ABC1_TM_dom"/>
</dbReference>
<dbReference type="PROSITE" id="PS50893">
    <property type="entry name" value="ABC_TRANSPORTER_2"/>
    <property type="match status" value="1"/>
</dbReference>
<comment type="caution">
    <text evidence="11">The sequence shown here is derived from an EMBL/GenBank/DDBJ whole genome shotgun (WGS) entry which is preliminary data.</text>
</comment>
<evidence type="ECO:0000256" key="4">
    <source>
        <dbReference type="ARBA" id="ARBA00022840"/>
    </source>
</evidence>
<evidence type="ECO:0000256" key="2">
    <source>
        <dbReference type="ARBA" id="ARBA00022692"/>
    </source>
</evidence>
<dbReference type="InterPro" id="IPR003593">
    <property type="entry name" value="AAA+_ATPase"/>
</dbReference>
<dbReference type="Pfam" id="PF00005">
    <property type="entry name" value="ABC_tran"/>
    <property type="match status" value="1"/>
</dbReference>
<keyword evidence="3" id="KW-0547">Nucleotide-binding</keyword>